<dbReference type="Proteomes" id="UP000241954">
    <property type="component" value="Unassembled WGS sequence"/>
</dbReference>
<evidence type="ECO:0000313" key="1">
    <source>
        <dbReference type="EMBL" id="PSV86227.1"/>
    </source>
</evidence>
<dbReference type="AlphaFoldDB" id="A0A2T3M438"/>
<evidence type="ECO:0000313" key="2">
    <source>
        <dbReference type="Proteomes" id="UP000241954"/>
    </source>
</evidence>
<organism evidence="1 2">
    <name type="scientific">Photobacterium iliopiscarium</name>
    <dbReference type="NCBI Taxonomy" id="56192"/>
    <lineage>
        <taxon>Bacteria</taxon>
        <taxon>Pseudomonadati</taxon>
        <taxon>Pseudomonadota</taxon>
        <taxon>Gammaproteobacteria</taxon>
        <taxon>Vibrionales</taxon>
        <taxon>Vibrionaceae</taxon>
        <taxon>Photobacterium</taxon>
    </lineage>
</organism>
<dbReference type="EMBL" id="PYLW01000099">
    <property type="protein sequence ID" value="PSV86227.1"/>
    <property type="molecule type" value="Genomic_DNA"/>
</dbReference>
<gene>
    <name evidence="1" type="ORF">C9I88_20680</name>
</gene>
<proteinExistence type="predicted"/>
<sequence length="133" mass="14277">PAGVVSTINPSDALMNMGGSALENIGSKLADYYIKLAEQYHPIIELNPGSIANLVFLEGFPLDADKIAEYEQRVSGADISQTVANFTNPLMSMMGGQTVPINPLANQLLPQLNAKAQAFDALRQTTPTVQKPY</sequence>
<accession>A0A2T3M438</accession>
<reference evidence="1 2" key="1">
    <citation type="submission" date="2018-01" db="EMBL/GenBank/DDBJ databases">
        <title>Whole genome sequencing of Histamine producing bacteria.</title>
        <authorList>
            <person name="Butler K."/>
        </authorList>
    </citation>
    <scope>NUCLEOTIDE SEQUENCE [LARGE SCALE GENOMIC DNA]</scope>
    <source>
        <strain evidence="1 2">NCIMB 13481</strain>
    </source>
</reference>
<comment type="caution">
    <text evidence="1">The sequence shown here is derived from an EMBL/GenBank/DDBJ whole genome shotgun (WGS) entry which is preliminary data.</text>
</comment>
<protein>
    <submittedName>
        <fullName evidence="1">Conjugal transfer protein TraB</fullName>
    </submittedName>
</protein>
<feature type="non-terminal residue" evidence="1">
    <location>
        <position position="1"/>
    </location>
</feature>
<name>A0A2T3M438_9GAMM</name>